<dbReference type="InterPro" id="IPR006047">
    <property type="entry name" value="GH13_cat_dom"/>
</dbReference>
<keyword evidence="10" id="KW-0325">Glycoprotein</keyword>
<evidence type="ECO:0000256" key="13">
    <source>
        <dbReference type="PIRSR" id="PIRSR001024-1"/>
    </source>
</evidence>
<proteinExistence type="inferred from homology"/>
<feature type="binding site" evidence="17">
    <location>
        <position position="103"/>
    </location>
    <ligand>
        <name>substrate</name>
    </ligand>
</feature>
<dbReference type="GO" id="GO:0016052">
    <property type="term" value="P:carbohydrate catabolic process"/>
    <property type="evidence" value="ECO:0007669"/>
    <property type="project" value="InterPro"/>
</dbReference>
<feature type="binding site" evidence="15">
    <location>
        <position position="228"/>
    </location>
    <ligand>
        <name>Ca(2+)</name>
        <dbReference type="ChEBI" id="CHEBI:29108"/>
        <label>2</label>
    </ligand>
</feature>
<dbReference type="AlphaFoldDB" id="A0AAD4Q9P6"/>
<evidence type="ECO:0000256" key="12">
    <source>
        <dbReference type="ARBA" id="ARBA00023295"/>
    </source>
</evidence>
<feature type="disulfide bond" evidence="16">
    <location>
        <begin position="169"/>
        <end position="186"/>
    </location>
</feature>
<dbReference type="InterPro" id="IPR017853">
    <property type="entry name" value="GH"/>
</dbReference>
<feature type="chain" id="PRO_5042203703" description="Alpha-amylase" evidence="20">
    <location>
        <begin position="25"/>
        <end position="538"/>
    </location>
</feature>
<dbReference type="GO" id="GO:0005509">
    <property type="term" value="F:calcium ion binding"/>
    <property type="evidence" value="ECO:0007669"/>
    <property type="project" value="InterPro"/>
</dbReference>
<evidence type="ECO:0000313" key="22">
    <source>
        <dbReference type="EMBL" id="KAH8989089.1"/>
    </source>
</evidence>
<feature type="active site" description="Nucleophile" evidence="13">
    <location>
        <position position="228"/>
    </location>
</feature>
<dbReference type="Gene3D" id="2.60.40.1180">
    <property type="entry name" value="Golgi alpha-mannosidase II"/>
    <property type="match status" value="1"/>
</dbReference>
<keyword evidence="7 19" id="KW-0378">Hydrolase</keyword>
<keyword evidence="11 19" id="KW-0119">Carbohydrate metabolism</keyword>
<dbReference type="CDD" id="cd11319">
    <property type="entry name" value="AmyAc_euk_AmyA"/>
    <property type="match status" value="1"/>
</dbReference>
<evidence type="ECO:0000256" key="5">
    <source>
        <dbReference type="ARBA" id="ARBA00022723"/>
    </source>
</evidence>
<evidence type="ECO:0000256" key="19">
    <source>
        <dbReference type="RuleBase" id="RU361134"/>
    </source>
</evidence>
<evidence type="ECO:0000256" key="14">
    <source>
        <dbReference type="PIRSR" id="PIRSR001024-2"/>
    </source>
</evidence>
<dbReference type="EC" id="3.2.1.1" evidence="4 19"/>
<keyword evidence="23" id="KW-1185">Reference proteome</keyword>
<dbReference type="PANTHER" id="PTHR10357:SF215">
    <property type="entry name" value="ALPHA-AMYLASE 1"/>
    <property type="match status" value="1"/>
</dbReference>
<evidence type="ECO:0000256" key="8">
    <source>
        <dbReference type="ARBA" id="ARBA00022837"/>
    </source>
</evidence>
<keyword evidence="5 15" id="KW-0479">Metal-binding</keyword>
<dbReference type="InterPro" id="IPR006046">
    <property type="entry name" value="Alpha_amylase"/>
</dbReference>
<feature type="binding site" evidence="15">
    <location>
        <position position="184"/>
    </location>
    <ligand>
        <name>Ca(2+)</name>
        <dbReference type="ChEBI" id="CHEBI:29108"/>
        <label>1</label>
    </ligand>
</feature>
<comment type="similarity">
    <text evidence="3 18">Belongs to the glycosyl hydrolase 13 family.</text>
</comment>
<comment type="cofactor">
    <cofactor evidence="2">
        <name>Ca(2+)</name>
        <dbReference type="ChEBI" id="CHEBI:29108"/>
    </cofactor>
</comment>
<feature type="signal peptide" evidence="20">
    <location>
        <begin position="1"/>
        <end position="24"/>
    </location>
</feature>
<comment type="catalytic activity">
    <reaction evidence="1 19">
        <text>Endohydrolysis of (1-&gt;4)-alpha-D-glucosidic linkages in polysaccharides containing three or more (1-&gt;4)-alpha-linked D-glucose units.</text>
        <dbReference type="EC" id="3.2.1.1"/>
    </reaction>
</comment>
<reference evidence="22" key="1">
    <citation type="submission" date="2022-01" db="EMBL/GenBank/DDBJ databases">
        <title>Comparative genomics reveals a dynamic genome evolution in the ectomycorrhizal milk-cap (Lactarius) mushrooms.</title>
        <authorList>
            <consortium name="DOE Joint Genome Institute"/>
            <person name="Lebreton A."/>
            <person name="Tang N."/>
            <person name="Kuo A."/>
            <person name="LaButti K."/>
            <person name="Drula E."/>
            <person name="Barry K."/>
            <person name="Clum A."/>
            <person name="Lipzen A."/>
            <person name="Mousain D."/>
            <person name="Ng V."/>
            <person name="Wang R."/>
            <person name="Wang X."/>
            <person name="Dai Y."/>
            <person name="Henrissat B."/>
            <person name="Grigoriev I.V."/>
            <person name="Guerin-Laguette A."/>
            <person name="Yu F."/>
            <person name="Martin F.M."/>
        </authorList>
    </citation>
    <scope>NUCLEOTIDE SEQUENCE</scope>
    <source>
        <strain evidence="22">QP</strain>
    </source>
</reference>
<dbReference type="FunFam" id="3.20.20.80:FF:000120">
    <property type="entry name" value="Alpha-amylase A"/>
    <property type="match status" value="1"/>
</dbReference>
<evidence type="ECO:0000256" key="18">
    <source>
        <dbReference type="RuleBase" id="RU003615"/>
    </source>
</evidence>
<evidence type="ECO:0000259" key="21">
    <source>
        <dbReference type="SMART" id="SM00642"/>
    </source>
</evidence>
<name>A0AAD4Q9P6_9AGAM</name>
<feature type="binding site" evidence="17">
    <location>
        <position position="226"/>
    </location>
    <ligand>
        <name>substrate</name>
    </ligand>
</feature>
<evidence type="ECO:0000256" key="16">
    <source>
        <dbReference type="PIRSR" id="PIRSR001024-4"/>
    </source>
</evidence>
<dbReference type="SUPFAM" id="SSF51011">
    <property type="entry name" value="Glycosyl hydrolase domain"/>
    <property type="match status" value="1"/>
</dbReference>
<organism evidence="22 23">
    <name type="scientific">Lactarius akahatsu</name>
    <dbReference type="NCBI Taxonomy" id="416441"/>
    <lineage>
        <taxon>Eukaryota</taxon>
        <taxon>Fungi</taxon>
        <taxon>Dikarya</taxon>
        <taxon>Basidiomycota</taxon>
        <taxon>Agaricomycotina</taxon>
        <taxon>Agaricomycetes</taxon>
        <taxon>Russulales</taxon>
        <taxon>Russulaceae</taxon>
        <taxon>Lactarius</taxon>
    </lineage>
</organism>
<evidence type="ECO:0000256" key="2">
    <source>
        <dbReference type="ARBA" id="ARBA00001913"/>
    </source>
</evidence>
<evidence type="ECO:0000256" key="3">
    <source>
        <dbReference type="ARBA" id="ARBA00008061"/>
    </source>
</evidence>
<feature type="disulfide bond" evidence="16">
    <location>
        <begin position="50"/>
        <end position="58"/>
    </location>
</feature>
<evidence type="ECO:0000256" key="4">
    <source>
        <dbReference type="ARBA" id="ARBA00012595"/>
    </source>
</evidence>
<sequence length="538" mass="59717">MLPSSLTSLFGTIILAVPAFSANATDWSTRSIYQLVTDRFATPNDSTVPCDAGARKYCGGSWSGITKHLDYIQSMGFDAVWISPVSTNLEGTTSQGEAFHGYWSTDLYSLNPHFGTADDLRALSAALHKRGMYIMLDVVVNHLAAPGPKFDFTDFPKPFDDETYFHRRCFVADSTDTGNQTTVEQCWLGDSKLPLPDLNTENPFVVEKLIDWIPKLVQDYGVDGLRIDTAKHIRKDFWPEFVKSAGVYTLGEILANDTSYAAQYTDVFDAILDYPNYFQLRNAFLNPQGQFSSVVSSMNRSQQTYKNGLFRTASFVENHDQPRLASLTKDPGLIRNAMAFPFVHDGVPIVYYGQEQGYQGGADPYNREALWFTAYQQEKPLVQQFRILNAARKEAIEYLPSFLTTPVRPEFFSSIEDHSMVVSKPPMLALFTNIGSESPHGLTWHADAVFQPNEQLVDVLTCTKVAADAQGGVTIPCLYGMPQVLMPAVALRQGGTVCPGIATGTLAKSAGLPEVRVTWAVVVVSTLFFVACRGRWMW</sequence>
<keyword evidence="12 19" id="KW-0326">Glycosidase</keyword>
<feature type="binding site" evidence="17">
    <location>
        <position position="320"/>
    </location>
    <ligand>
        <name>substrate</name>
    </ligand>
</feature>
<dbReference type="Proteomes" id="UP001201163">
    <property type="component" value="Unassembled WGS sequence"/>
</dbReference>
<evidence type="ECO:0000256" key="7">
    <source>
        <dbReference type="ARBA" id="ARBA00022801"/>
    </source>
</evidence>
<dbReference type="Gene3D" id="3.20.20.80">
    <property type="entry name" value="Glycosidases"/>
    <property type="match status" value="1"/>
</dbReference>
<dbReference type="PIRSF" id="PIRSF001024">
    <property type="entry name" value="Alph-amyl_fung"/>
    <property type="match status" value="1"/>
</dbReference>
<feature type="binding site" evidence="17">
    <location>
        <position position="367"/>
    </location>
    <ligand>
        <name>substrate</name>
    </ligand>
</feature>
<feature type="binding site" evidence="15">
    <location>
        <position position="252"/>
    </location>
    <ligand>
        <name>Ca(2+)</name>
        <dbReference type="ChEBI" id="CHEBI:29108"/>
        <label>2</label>
    </ligand>
</feature>
<dbReference type="EMBL" id="JAKELL010000039">
    <property type="protein sequence ID" value="KAH8989089.1"/>
    <property type="molecule type" value="Genomic_DNA"/>
</dbReference>
<feature type="active site" description="Proton donor" evidence="13">
    <location>
        <position position="252"/>
    </location>
</feature>
<keyword evidence="9 16" id="KW-1015">Disulfide bond</keyword>
<feature type="binding site" evidence="15">
    <location>
        <position position="197"/>
    </location>
    <ligand>
        <name>Ca(2+)</name>
        <dbReference type="ChEBI" id="CHEBI:29108"/>
        <label>1</label>
    </ligand>
</feature>
<dbReference type="PRINTS" id="PR00110">
    <property type="entry name" value="ALPHAAMYLASE"/>
</dbReference>
<evidence type="ECO:0000256" key="6">
    <source>
        <dbReference type="ARBA" id="ARBA00022729"/>
    </source>
</evidence>
<feature type="domain" description="Glycosyl hydrolase family 13 catalytic" evidence="21">
    <location>
        <begin position="34"/>
        <end position="392"/>
    </location>
</feature>
<keyword evidence="6 20" id="KW-0732">Signal</keyword>
<dbReference type="GO" id="GO:0004556">
    <property type="term" value="F:alpha-amylase activity"/>
    <property type="evidence" value="ECO:0007669"/>
    <property type="project" value="UniProtKB-UniRule"/>
</dbReference>
<accession>A0AAD4Q9P6</accession>
<dbReference type="SUPFAM" id="SSF51445">
    <property type="entry name" value="(Trans)glycosidases"/>
    <property type="match status" value="1"/>
</dbReference>
<dbReference type="InterPro" id="IPR015340">
    <property type="entry name" value="A_amylase_C_dom"/>
</dbReference>
<gene>
    <name evidence="22" type="ORF">EDB92DRAFT_1799817</name>
</gene>
<dbReference type="Pfam" id="PF09260">
    <property type="entry name" value="A_amylase_dom_C"/>
    <property type="match status" value="1"/>
</dbReference>
<evidence type="ECO:0000256" key="17">
    <source>
        <dbReference type="PIRSR" id="PIRSR001024-5"/>
    </source>
</evidence>
<dbReference type="PANTHER" id="PTHR10357">
    <property type="entry name" value="ALPHA-AMYLASE FAMILY MEMBER"/>
    <property type="match status" value="1"/>
</dbReference>
<evidence type="ECO:0000256" key="9">
    <source>
        <dbReference type="ARBA" id="ARBA00023157"/>
    </source>
</evidence>
<comment type="caution">
    <text evidence="22">The sequence shown here is derived from an EMBL/GenBank/DDBJ whole genome shotgun (WGS) entry which is preliminary data.</text>
</comment>
<evidence type="ECO:0000256" key="11">
    <source>
        <dbReference type="ARBA" id="ARBA00023277"/>
    </source>
</evidence>
<feature type="binding site" evidence="15">
    <location>
        <position position="141"/>
    </location>
    <ligand>
        <name>Ca(2+)</name>
        <dbReference type="ChEBI" id="CHEBI:29108"/>
        <label>1</label>
    </ligand>
</feature>
<dbReference type="Pfam" id="PF00128">
    <property type="entry name" value="Alpha-amylase"/>
    <property type="match status" value="1"/>
</dbReference>
<dbReference type="InterPro" id="IPR013777">
    <property type="entry name" value="A-amylase-like"/>
</dbReference>
<dbReference type="InterPro" id="IPR013780">
    <property type="entry name" value="Glyco_hydro_b"/>
</dbReference>
<evidence type="ECO:0000256" key="15">
    <source>
        <dbReference type="PIRSR" id="PIRSR001024-3"/>
    </source>
</evidence>
<feature type="site" description="Transition state stabilizer" evidence="14">
    <location>
        <position position="320"/>
    </location>
</feature>
<evidence type="ECO:0000256" key="10">
    <source>
        <dbReference type="ARBA" id="ARBA00023180"/>
    </source>
</evidence>
<evidence type="ECO:0000313" key="23">
    <source>
        <dbReference type="Proteomes" id="UP001201163"/>
    </source>
</evidence>
<evidence type="ECO:0000256" key="20">
    <source>
        <dbReference type="SAM" id="SignalP"/>
    </source>
</evidence>
<dbReference type="SMART" id="SM00642">
    <property type="entry name" value="Aamy"/>
    <property type="match status" value="1"/>
</dbReference>
<feature type="binding site" evidence="15">
    <location>
        <position position="232"/>
    </location>
    <ligand>
        <name>Ca(2+)</name>
        <dbReference type="ChEBI" id="CHEBI:29108"/>
        <label>1</label>
    </ligand>
</feature>
<protein>
    <recommendedName>
        <fullName evidence="4 19">Alpha-amylase</fullName>
        <ecNumber evidence="4 19">3.2.1.1</ecNumber>
    </recommendedName>
</protein>
<evidence type="ECO:0000256" key="1">
    <source>
        <dbReference type="ARBA" id="ARBA00000548"/>
    </source>
</evidence>
<feature type="binding site" evidence="17">
    <location>
        <position position="142"/>
    </location>
    <ligand>
        <name>substrate</name>
    </ligand>
</feature>
<keyword evidence="8 15" id="KW-0106">Calcium</keyword>